<dbReference type="Gene3D" id="3.30.110.150">
    <property type="entry name" value="SepF-like protein"/>
    <property type="match status" value="1"/>
</dbReference>
<dbReference type="PANTHER" id="PTHR35798">
    <property type="entry name" value="CELL DIVISION PROTEIN SEPF"/>
    <property type="match status" value="1"/>
</dbReference>
<proteinExistence type="inferred from homology"/>
<keyword evidence="5" id="KW-0963">Cytoplasm</keyword>
<sequence length="165" mass="18755">MGSPRNAVSGERGIVVMGVMNRFMNFLGLQEEEEIVERERFSGQEDAEIETPSFESRRNQRGSNVVSIHSQKNVKVILYEPRSYEEAQEIADHLRSHRSVVVNLQRVRNDQAMRIIDFLSGTIYALSGSISKIGSNIFLCTPDTVEIQGSITEILTEDSDYNRMR</sequence>
<evidence type="ECO:0000256" key="3">
    <source>
        <dbReference type="ARBA" id="ARBA00023306"/>
    </source>
</evidence>
<gene>
    <name evidence="5" type="primary">sepF</name>
    <name evidence="7" type="ORF">SAMN02744124_03888</name>
</gene>
<accession>A0ABY1M297</accession>
<reference evidence="7 8" key="1">
    <citation type="submission" date="2017-04" db="EMBL/GenBank/DDBJ databases">
        <authorList>
            <person name="Varghese N."/>
            <person name="Submissions S."/>
        </authorList>
    </citation>
    <scope>NUCLEOTIDE SEQUENCE [LARGE SCALE GENOMIC DNA]</scope>
    <source>
        <strain evidence="7 8">J12</strain>
    </source>
</reference>
<keyword evidence="1 5" id="KW-0132">Cell division</keyword>
<dbReference type="PANTHER" id="PTHR35798:SF1">
    <property type="entry name" value="CELL DIVISION PROTEIN SEPF"/>
    <property type="match status" value="1"/>
</dbReference>
<dbReference type="Pfam" id="PF04472">
    <property type="entry name" value="SepF"/>
    <property type="match status" value="1"/>
</dbReference>
<comment type="subunit">
    <text evidence="5">Homodimer. Interacts with FtsZ.</text>
</comment>
<evidence type="ECO:0000256" key="5">
    <source>
        <dbReference type="HAMAP-Rule" id="MF_01197"/>
    </source>
</evidence>
<keyword evidence="2 5" id="KW-0717">Septation</keyword>
<feature type="region of interest" description="Disordered" evidence="6">
    <location>
        <begin position="40"/>
        <end position="62"/>
    </location>
</feature>
<keyword evidence="8" id="KW-1185">Reference proteome</keyword>
<dbReference type="EMBL" id="FXAE01000057">
    <property type="protein sequence ID" value="SMF59132.1"/>
    <property type="molecule type" value="Genomic_DNA"/>
</dbReference>
<evidence type="ECO:0000256" key="2">
    <source>
        <dbReference type="ARBA" id="ARBA00023210"/>
    </source>
</evidence>
<evidence type="ECO:0000256" key="4">
    <source>
        <dbReference type="ARBA" id="ARBA00044936"/>
    </source>
</evidence>
<dbReference type="HAMAP" id="MF_01197">
    <property type="entry name" value="SepF"/>
    <property type="match status" value="1"/>
</dbReference>
<dbReference type="InterPro" id="IPR023052">
    <property type="entry name" value="Cell_div_SepF"/>
</dbReference>
<protein>
    <recommendedName>
        <fullName evidence="5">Cell division protein SepF</fullName>
    </recommendedName>
</protein>
<comment type="caution">
    <text evidence="7">The sequence shown here is derived from an EMBL/GenBank/DDBJ whole genome shotgun (WGS) entry which is preliminary data.</text>
</comment>
<dbReference type="InterPro" id="IPR007561">
    <property type="entry name" value="Cell_div_SepF/SepF-rel"/>
</dbReference>
<evidence type="ECO:0000256" key="6">
    <source>
        <dbReference type="SAM" id="MobiDB-lite"/>
    </source>
</evidence>
<evidence type="ECO:0000313" key="8">
    <source>
        <dbReference type="Proteomes" id="UP000192939"/>
    </source>
</evidence>
<evidence type="ECO:0000313" key="7">
    <source>
        <dbReference type="EMBL" id="SMF59132.1"/>
    </source>
</evidence>
<evidence type="ECO:0000256" key="1">
    <source>
        <dbReference type="ARBA" id="ARBA00022618"/>
    </source>
</evidence>
<comment type="subcellular location">
    <subcellularLocation>
        <location evidence="5">Cytoplasm</location>
    </subcellularLocation>
    <text evidence="5">Localizes to the division site, in a FtsZ-dependent manner.</text>
</comment>
<keyword evidence="3 5" id="KW-0131">Cell cycle</keyword>
<comment type="similarity">
    <text evidence="5">Belongs to the SepF family.</text>
</comment>
<dbReference type="Proteomes" id="UP000192939">
    <property type="component" value="Unassembled WGS sequence"/>
</dbReference>
<comment type="function">
    <text evidence="4 5">Cell division protein that is part of the divisome complex and is recruited early to the Z-ring. Probably stimulates Z-ring formation, perhaps through the cross-linking of FtsZ protofilaments. Its function overlaps with FtsA.</text>
</comment>
<organism evidence="7 8">
    <name type="scientific">Paenibacillus barengoltzii J12</name>
    <dbReference type="NCBI Taxonomy" id="935846"/>
    <lineage>
        <taxon>Bacteria</taxon>
        <taxon>Bacillati</taxon>
        <taxon>Bacillota</taxon>
        <taxon>Bacilli</taxon>
        <taxon>Bacillales</taxon>
        <taxon>Paenibacillaceae</taxon>
        <taxon>Paenibacillus</taxon>
    </lineage>
</organism>
<dbReference type="InterPro" id="IPR038594">
    <property type="entry name" value="SepF-like_sf"/>
</dbReference>
<name>A0ABY1M297_9BACL</name>